<sequence length="370" mass="42433">MAVHCGRAKHVVFNIKAGCHLPYSDPSYFRGSSVRKLIPAYFHTSKSQRQEAREVASQKTDGEFRVLDILKKKSKYPERKAVPRAEVMPPRYTRMSIDQDWGSVWPVARTFHPASVPLPVRMGYPLKKQAPLGKFVNTELMKIPNFLHLTPPVVKRQCEAIKRFCTAWPKGLETEEDIEKHFPLEVITSDYVHSSPTIRDERARVVTFKVKLESLKLDKHAKDKLLRLVGERYDASTDTLTLVAERCPLRQQNYDYATYLLTVIFHESQKLEEWEKEKGESDMEEWRWEGSKAEETVTRLLKQAKTCSSPPEYLQSLPDVTPEHISASQPVKDYATSLGSLLNQGESLESLEQYKKSVMKLLGVPKLSQS</sequence>
<protein>
    <recommendedName>
        <fullName evidence="1">Small ribosomal subunit protein mS35 mitochondrial conserved domain-containing protein</fullName>
    </recommendedName>
</protein>
<reference evidence="2" key="1">
    <citation type="submission" date="2020-11" db="EMBL/GenBank/DDBJ databases">
        <authorList>
            <person name="Tran Van P."/>
        </authorList>
    </citation>
    <scope>NUCLEOTIDE SEQUENCE</scope>
</reference>
<evidence type="ECO:0000313" key="3">
    <source>
        <dbReference type="Proteomes" id="UP000677054"/>
    </source>
</evidence>
<dbReference type="Pfam" id="PF10213">
    <property type="entry name" value="MRP-S28"/>
    <property type="match status" value="1"/>
</dbReference>
<evidence type="ECO:0000313" key="2">
    <source>
        <dbReference type="EMBL" id="CAD7252459.1"/>
    </source>
</evidence>
<dbReference type="PANTHER" id="PTHR13490">
    <property type="entry name" value="MITOCHONDRIAL 28S RIBOSOMAL PROTEIN S28"/>
    <property type="match status" value="1"/>
</dbReference>
<dbReference type="GO" id="GO:0032543">
    <property type="term" value="P:mitochondrial translation"/>
    <property type="evidence" value="ECO:0007669"/>
    <property type="project" value="InterPro"/>
</dbReference>
<dbReference type="OrthoDB" id="283424at2759"/>
<dbReference type="GO" id="GO:0003735">
    <property type="term" value="F:structural constituent of ribosome"/>
    <property type="evidence" value="ECO:0007669"/>
    <property type="project" value="InterPro"/>
</dbReference>
<feature type="domain" description="Small ribosomal subunit protein mS35 mitochondrial conserved" evidence="1">
    <location>
        <begin position="200"/>
        <end position="272"/>
    </location>
</feature>
<dbReference type="InterPro" id="IPR039848">
    <property type="entry name" value="Ribosomal_mS35_mt"/>
</dbReference>
<dbReference type="PANTHER" id="PTHR13490:SF0">
    <property type="entry name" value="SMALL RIBOSOMAL SUBUNIT PROTEIN MS35"/>
    <property type="match status" value="1"/>
</dbReference>
<proteinExistence type="predicted"/>
<organism evidence="2">
    <name type="scientific">Darwinula stevensoni</name>
    <dbReference type="NCBI Taxonomy" id="69355"/>
    <lineage>
        <taxon>Eukaryota</taxon>
        <taxon>Metazoa</taxon>
        <taxon>Ecdysozoa</taxon>
        <taxon>Arthropoda</taxon>
        <taxon>Crustacea</taxon>
        <taxon>Oligostraca</taxon>
        <taxon>Ostracoda</taxon>
        <taxon>Podocopa</taxon>
        <taxon>Podocopida</taxon>
        <taxon>Darwinulocopina</taxon>
        <taxon>Darwinuloidea</taxon>
        <taxon>Darwinulidae</taxon>
        <taxon>Darwinula</taxon>
    </lineage>
</organism>
<name>A0A7R9FRR5_9CRUS</name>
<dbReference type="EMBL" id="CAJPEV010004459">
    <property type="protein sequence ID" value="CAG0901818.1"/>
    <property type="molecule type" value="Genomic_DNA"/>
</dbReference>
<dbReference type="Proteomes" id="UP000677054">
    <property type="component" value="Unassembled WGS sequence"/>
</dbReference>
<keyword evidence="3" id="KW-1185">Reference proteome</keyword>
<evidence type="ECO:0000259" key="1">
    <source>
        <dbReference type="Pfam" id="PF10213"/>
    </source>
</evidence>
<dbReference type="AlphaFoldDB" id="A0A7R9FRR5"/>
<dbReference type="EMBL" id="LR903976">
    <property type="protein sequence ID" value="CAD7252459.1"/>
    <property type="molecule type" value="Genomic_DNA"/>
</dbReference>
<gene>
    <name evidence="2" type="ORF">DSTB1V02_LOCUS12217</name>
</gene>
<accession>A0A7R9FRR5</accession>
<dbReference type="GO" id="GO:0005763">
    <property type="term" value="C:mitochondrial small ribosomal subunit"/>
    <property type="evidence" value="ECO:0007669"/>
    <property type="project" value="TreeGrafter"/>
</dbReference>
<dbReference type="InterPro" id="IPR019349">
    <property type="entry name" value="Ribosomal_mS35_mit"/>
</dbReference>